<feature type="chain" id="PRO_5012301334" evidence="2">
    <location>
        <begin position="23"/>
        <end position="133"/>
    </location>
</feature>
<evidence type="ECO:0000256" key="2">
    <source>
        <dbReference type="SAM" id="SignalP"/>
    </source>
</evidence>
<accession>A0A1T5B110</accession>
<dbReference type="OrthoDB" id="9994972at2"/>
<protein>
    <submittedName>
        <fullName evidence="3">Uncharacterized protein</fullName>
    </submittedName>
</protein>
<evidence type="ECO:0000256" key="1">
    <source>
        <dbReference type="SAM" id="MobiDB-lite"/>
    </source>
</evidence>
<dbReference type="Proteomes" id="UP000190150">
    <property type="component" value="Unassembled WGS sequence"/>
</dbReference>
<keyword evidence="4" id="KW-1185">Reference proteome</keyword>
<sequence length="133" mass="14039">MLKNIKNYAMALAAIVIASTSATLMSFNTSKNIEAVAKQSTVRFQFNGSSSPGAEANPANWDYAPSASCGYQSNNACVIEVASNLVSTIGGVLKIDPAKLNTHYSTTTLPMTTDANGTRPTPGAIYEDIDNRD</sequence>
<gene>
    <name evidence="3" type="ORF">SAMN05660841_00335</name>
</gene>
<dbReference type="RefSeq" id="WP_079640684.1">
    <property type="nucleotide sequence ID" value="NZ_FUZF01000001.1"/>
</dbReference>
<dbReference type="AlphaFoldDB" id="A0A1T5B110"/>
<evidence type="ECO:0000313" key="3">
    <source>
        <dbReference type="EMBL" id="SKB40543.1"/>
    </source>
</evidence>
<feature type="region of interest" description="Disordered" evidence="1">
    <location>
        <begin position="111"/>
        <end position="133"/>
    </location>
</feature>
<dbReference type="EMBL" id="FUZF01000001">
    <property type="protein sequence ID" value="SKB40543.1"/>
    <property type="molecule type" value="Genomic_DNA"/>
</dbReference>
<feature type="signal peptide" evidence="2">
    <location>
        <begin position="1"/>
        <end position="22"/>
    </location>
</feature>
<name>A0A1T5B110_9SPHI</name>
<organism evidence="3 4">
    <name type="scientific">Sphingobacterium nematocida</name>
    <dbReference type="NCBI Taxonomy" id="1513896"/>
    <lineage>
        <taxon>Bacteria</taxon>
        <taxon>Pseudomonadati</taxon>
        <taxon>Bacteroidota</taxon>
        <taxon>Sphingobacteriia</taxon>
        <taxon>Sphingobacteriales</taxon>
        <taxon>Sphingobacteriaceae</taxon>
        <taxon>Sphingobacterium</taxon>
    </lineage>
</organism>
<proteinExistence type="predicted"/>
<keyword evidence="2" id="KW-0732">Signal</keyword>
<reference evidence="4" key="1">
    <citation type="submission" date="2017-02" db="EMBL/GenBank/DDBJ databases">
        <authorList>
            <person name="Varghese N."/>
            <person name="Submissions S."/>
        </authorList>
    </citation>
    <scope>NUCLEOTIDE SEQUENCE [LARGE SCALE GENOMIC DNA]</scope>
    <source>
        <strain evidence="4">DSM 24091</strain>
    </source>
</reference>
<evidence type="ECO:0000313" key="4">
    <source>
        <dbReference type="Proteomes" id="UP000190150"/>
    </source>
</evidence>